<keyword evidence="4 7" id="KW-0812">Transmembrane</keyword>
<dbReference type="SUPFAM" id="SSF103473">
    <property type="entry name" value="MFS general substrate transporter"/>
    <property type="match status" value="1"/>
</dbReference>
<keyword evidence="6 7" id="KW-0472">Membrane</keyword>
<dbReference type="PANTHER" id="PTHR23513:SF6">
    <property type="entry name" value="MAJOR FACILITATOR SUPERFAMILY ASSOCIATED DOMAIN-CONTAINING PROTEIN"/>
    <property type="match status" value="1"/>
</dbReference>
<keyword evidence="5 7" id="KW-1133">Transmembrane helix</keyword>
<feature type="transmembrane region" description="Helical" evidence="7">
    <location>
        <begin position="41"/>
        <end position="59"/>
    </location>
</feature>
<sequence>MFGLGAEYGKLWTASTVSNLGDGVTLVAAPLLAASLTRDPVLVSGVVFAGRLPWLLFSLPSGALVDRLDRRLVMGLVDGLRAAVVGALGLAVLLGWASIPLLYAVFFLLGVAETLFDNASTAILPAMVPKEGLERANGQLIAAQMVTNEAAGPLLGGALFAFAASAPFLLDAGTFAVSAALVLALRGSFRVEWRGGDSPTTLYDEIGEGLGWLVRHRLLLTLALMLGASGFALVGTFSVLVLYAQDVLGLGEFGYGALLSASVFGGVAGSLLAGKVGRLMGTGRAIFGIFVLGVVVHAGLALATNPYLAGAMLALEAFHAMVWNVLTISLRQALIPNGLLGRVGSAFRMIGLGGQALGALAGGVLARAYGITAPFWLAVMIYAALAALALGLLSNRAVSEARSAAEI</sequence>
<dbReference type="PROSITE" id="PS50850">
    <property type="entry name" value="MFS"/>
    <property type="match status" value="1"/>
</dbReference>
<feature type="transmembrane region" description="Helical" evidence="7">
    <location>
        <begin position="375"/>
        <end position="393"/>
    </location>
</feature>
<dbReference type="InterPro" id="IPR020846">
    <property type="entry name" value="MFS_dom"/>
</dbReference>
<comment type="subcellular location">
    <subcellularLocation>
        <location evidence="1">Cell membrane</location>
        <topology evidence="1">Multi-pass membrane protein</topology>
    </subcellularLocation>
</comment>
<dbReference type="AlphaFoldDB" id="A0A6G8PYF1"/>
<dbReference type="PANTHER" id="PTHR23513">
    <property type="entry name" value="INTEGRAL MEMBRANE EFFLUX PROTEIN-RELATED"/>
    <property type="match status" value="1"/>
</dbReference>
<evidence type="ECO:0000259" key="8">
    <source>
        <dbReference type="PROSITE" id="PS50850"/>
    </source>
</evidence>
<feature type="transmembrane region" description="Helical" evidence="7">
    <location>
        <begin position="285"/>
        <end position="303"/>
    </location>
</feature>
<feature type="transmembrane region" description="Helical" evidence="7">
    <location>
        <begin position="80"/>
        <end position="109"/>
    </location>
</feature>
<feature type="transmembrane region" description="Helical" evidence="7">
    <location>
        <begin position="255"/>
        <end position="273"/>
    </location>
</feature>
<feature type="transmembrane region" description="Helical" evidence="7">
    <location>
        <begin position="309"/>
        <end position="328"/>
    </location>
</feature>
<gene>
    <name evidence="9" type="ORF">GBA65_12825</name>
</gene>
<dbReference type="EMBL" id="CP045121">
    <property type="protein sequence ID" value="QIN79252.1"/>
    <property type="molecule type" value="Genomic_DNA"/>
</dbReference>
<keyword evidence="2" id="KW-0813">Transport</keyword>
<feature type="domain" description="Major facilitator superfamily (MFS) profile" evidence="8">
    <location>
        <begin position="1"/>
        <end position="398"/>
    </location>
</feature>
<keyword evidence="10" id="KW-1185">Reference proteome</keyword>
<dbReference type="RefSeq" id="WP_166396913.1">
    <property type="nucleotide sequence ID" value="NZ_CP045121.1"/>
</dbReference>
<evidence type="ECO:0000256" key="2">
    <source>
        <dbReference type="ARBA" id="ARBA00022448"/>
    </source>
</evidence>
<dbReference type="KEGG" id="rmar:GBA65_12825"/>
<evidence type="ECO:0000256" key="1">
    <source>
        <dbReference type="ARBA" id="ARBA00004651"/>
    </source>
</evidence>
<feature type="transmembrane region" description="Helical" evidence="7">
    <location>
        <begin position="218"/>
        <end position="243"/>
    </location>
</feature>
<proteinExistence type="predicted"/>
<evidence type="ECO:0000256" key="7">
    <source>
        <dbReference type="SAM" id="Phobius"/>
    </source>
</evidence>
<evidence type="ECO:0000256" key="5">
    <source>
        <dbReference type="ARBA" id="ARBA00022989"/>
    </source>
</evidence>
<evidence type="ECO:0000313" key="9">
    <source>
        <dbReference type="EMBL" id="QIN79252.1"/>
    </source>
</evidence>
<evidence type="ECO:0000256" key="3">
    <source>
        <dbReference type="ARBA" id="ARBA00022475"/>
    </source>
</evidence>
<dbReference type="InterPro" id="IPR010290">
    <property type="entry name" value="TM_effector"/>
</dbReference>
<dbReference type="Pfam" id="PF05977">
    <property type="entry name" value="MFS_3"/>
    <property type="match status" value="1"/>
</dbReference>
<name>A0A6G8PYF1_9ACTN</name>
<reference evidence="9 10" key="1">
    <citation type="submission" date="2019-10" db="EMBL/GenBank/DDBJ databases">
        <title>Rubrobacter sp nov SCSIO 52915 isolated from a deep-sea sediment in the South China Sea.</title>
        <authorList>
            <person name="Chen R.W."/>
        </authorList>
    </citation>
    <scope>NUCLEOTIDE SEQUENCE [LARGE SCALE GENOMIC DNA]</scope>
    <source>
        <strain evidence="9 10">SCSIO 52915</strain>
    </source>
</reference>
<evidence type="ECO:0000256" key="4">
    <source>
        <dbReference type="ARBA" id="ARBA00022692"/>
    </source>
</evidence>
<protein>
    <submittedName>
        <fullName evidence="9">MFS transporter</fullName>
    </submittedName>
</protein>
<dbReference type="Proteomes" id="UP000502706">
    <property type="component" value="Chromosome"/>
</dbReference>
<accession>A0A6G8PYF1</accession>
<dbReference type="InterPro" id="IPR036259">
    <property type="entry name" value="MFS_trans_sf"/>
</dbReference>
<dbReference type="GO" id="GO:0022857">
    <property type="term" value="F:transmembrane transporter activity"/>
    <property type="evidence" value="ECO:0007669"/>
    <property type="project" value="InterPro"/>
</dbReference>
<evidence type="ECO:0000313" key="10">
    <source>
        <dbReference type="Proteomes" id="UP000502706"/>
    </source>
</evidence>
<keyword evidence="3" id="KW-1003">Cell membrane</keyword>
<dbReference type="CDD" id="cd06173">
    <property type="entry name" value="MFS_MefA_like"/>
    <property type="match status" value="1"/>
</dbReference>
<feature type="transmembrane region" description="Helical" evidence="7">
    <location>
        <begin position="349"/>
        <end position="369"/>
    </location>
</feature>
<feature type="transmembrane region" description="Helical" evidence="7">
    <location>
        <begin position="158"/>
        <end position="185"/>
    </location>
</feature>
<evidence type="ECO:0000256" key="6">
    <source>
        <dbReference type="ARBA" id="ARBA00023136"/>
    </source>
</evidence>
<organism evidence="9 10">
    <name type="scientific">Rubrobacter marinus</name>
    <dbReference type="NCBI Taxonomy" id="2653852"/>
    <lineage>
        <taxon>Bacteria</taxon>
        <taxon>Bacillati</taxon>
        <taxon>Actinomycetota</taxon>
        <taxon>Rubrobacteria</taxon>
        <taxon>Rubrobacterales</taxon>
        <taxon>Rubrobacteraceae</taxon>
        <taxon>Rubrobacter</taxon>
    </lineage>
</organism>
<dbReference type="Gene3D" id="1.20.1250.20">
    <property type="entry name" value="MFS general substrate transporter like domains"/>
    <property type="match status" value="1"/>
</dbReference>
<dbReference type="GO" id="GO:0005886">
    <property type="term" value="C:plasma membrane"/>
    <property type="evidence" value="ECO:0007669"/>
    <property type="project" value="UniProtKB-SubCell"/>
</dbReference>